<evidence type="ECO:0000256" key="2">
    <source>
        <dbReference type="SAM" id="SignalP"/>
    </source>
</evidence>
<evidence type="ECO:0000256" key="1">
    <source>
        <dbReference type="SAM" id="MobiDB-lite"/>
    </source>
</evidence>
<sequence>MNKAQRFLALAGMGVAAGAMIGVSPVQAAPAGASSASGGGAATRVSDWGGDAVVGYYRTEWACERAGWTGRRYGAWDAYDCNPVRYGWRGWVFQLVVQEDDWEWNDWDGPWPGGWPYRPDYAGRPYHGHGHGDRDRGDDRGHGDRGRDCDDRGHGAGDRDRGDWDRGRGCDDRGHGAGDRDRGDRDRGDRDRGRDCDDRGHGAGDRDRGHGDWDRDRGCGDQGRGHGDWDRDRDRGDRDRGDRDRGDRDRGDRDRGDDDGPWGGPLGASHDQHGPKGMPGRPRGDHDTRTWPKP</sequence>
<feature type="signal peptide" evidence="2">
    <location>
        <begin position="1"/>
        <end position="28"/>
    </location>
</feature>
<gene>
    <name evidence="3" type="ORF">FHX34_106399</name>
</gene>
<proteinExistence type="predicted"/>
<feature type="compositionally biased region" description="Basic and acidic residues" evidence="1">
    <location>
        <begin position="130"/>
        <end position="258"/>
    </location>
</feature>
<dbReference type="EMBL" id="VIWY01000006">
    <property type="protein sequence ID" value="TWG11669.1"/>
    <property type="molecule type" value="Genomic_DNA"/>
</dbReference>
<feature type="compositionally biased region" description="Basic and acidic residues" evidence="1">
    <location>
        <begin position="282"/>
        <end position="294"/>
    </location>
</feature>
<keyword evidence="4" id="KW-1185">Reference proteome</keyword>
<dbReference type="Proteomes" id="UP000320239">
    <property type="component" value="Unassembled WGS sequence"/>
</dbReference>
<dbReference type="RefSeq" id="WP_164465939.1">
    <property type="nucleotide sequence ID" value="NZ_BOMX01000128.1"/>
</dbReference>
<evidence type="ECO:0000313" key="4">
    <source>
        <dbReference type="Proteomes" id="UP000320239"/>
    </source>
</evidence>
<name>A0A561VJ86_ACTTI</name>
<accession>A0A561VJ86</accession>
<keyword evidence="2" id="KW-0732">Signal</keyword>
<evidence type="ECO:0000313" key="3">
    <source>
        <dbReference type="EMBL" id="TWG11669.1"/>
    </source>
</evidence>
<feature type="region of interest" description="Disordered" evidence="1">
    <location>
        <begin position="128"/>
        <end position="294"/>
    </location>
</feature>
<dbReference type="AlphaFoldDB" id="A0A561VJ86"/>
<comment type="caution">
    <text evidence="3">The sequence shown here is derived from an EMBL/GenBank/DDBJ whole genome shotgun (WGS) entry which is preliminary data.</text>
</comment>
<reference evidence="3 4" key="1">
    <citation type="submission" date="2019-06" db="EMBL/GenBank/DDBJ databases">
        <title>Sequencing the genomes of 1000 actinobacteria strains.</title>
        <authorList>
            <person name="Klenk H.-P."/>
        </authorList>
    </citation>
    <scope>NUCLEOTIDE SEQUENCE [LARGE SCALE GENOMIC DNA]</scope>
    <source>
        <strain evidence="3 4">DSM 43866</strain>
    </source>
</reference>
<protein>
    <submittedName>
        <fullName evidence="3">Uncharacterized protein</fullName>
    </submittedName>
</protein>
<organism evidence="3 4">
    <name type="scientific">Actinoplanes teichomyceticus</name>
    <dbReference type="NCBI Taxonomy" id="1867"/>
    <lineage>
        <taxon>Bacteria</taxon>
        <taxon>Bacillati</taxon>
        <taxon>Actinomycetota</taxon>
        <taxon>Actinomycetes</taxon>
        <taxon>Micromonosporales</taxon>
        <taxon>Micromonosporaceae</taxon>
        <taxon>Actinoplanes</taxon>
    </lineage>
</organism>
<feature type="chain" id="PRO_5022015953" evidence="2">
    <location>
        <begin position="29"/>
        <end position="294"/>
    </location>
</feature>